<keyword evidence="2" id="KW-1185">Reference proteome</keyword>
<name>A0ABV8VIC9_9NOCA</name>
<proteinExistence type="predicted"/>
<dbReference type="EMBL" id="JBHSDL010000014">
    <property type="protein sequence ID" value="MFC4374582.1"/>
    <property type="molecule type" value="Genomic_DNA"/>
</dbReference>
<dbReference type="Proteomes" id="UP001595844">
    <property type="component" value="Unassembled WGS sequence"/>
</dbReference>
<accession>A0ABV8VIC9</accession>
<evidence type="ECO:0000313" key="1">
    <source>
        <dbReference type="EMBL" id="MFC4374582.1"/>
    </source>
</evidence>
<comment type="caution">
    <text evidence="1">The sequence shown here is derived from an EMBL/GenBank/DDBJ whole genome shotgun (WGS) entry which is preliminary data.</text>
</comment>
<organism evidence="1 2">
    <name type="scientific">Nocardia halotolerans</name>
    <dbReference type="NCBI Taxonomy" id="1755878"/>
    <lineage>
        <taxon>Bacteria</taxon>
        <taxon>Bacillati</taxon>
        <taxon>Actinomycetota</taxon>
        <taxon>Actinomycetes</taxon>
        <taxon>Mycobacteriales</taxon>
        <taxon>Nocardiaceae</taxon>
        <taxon>Nocardia</taxon>
    </lineage>
</organism>
<evidence type="ECO:0008006" key="3">
    <source>
        <dbReference type="Google" id="ProtNLM"/>
    </source>
</evidence>
<evidence type="ECO:0000313" key="2">
    <source>
        <dbReference type="Proteomes" id="UP001595844"/>
    </source>
</evidence>
<reference evidence="2" key="1">
    <citation type="journal article" date="2019" name="Int. J. Syst. Evol. Microbiol.">
        <title>The Global Catalogue of Microorganisms (GCM) 10K type strain sequencing project: providing services to taxonomists for standard genome sequencing and annotation.</title>
        <authorList>
            <consortium name="The Broad Institute Genomics Platform"/>
            <consortium name="The Broad Institute Genome Sequencing Center for Infectious Disease"/>
            <person name="Wu L."/>
            <person name="Ma J."/>
        </authorList>
    </citation>
    <scope>NUCLEOTIDE SEQUENCE [LARGE SCALE GENOMIC DNA]</scope>
    <source>
        <strain evidence="2">IBRC-M 10490</strain>
    </source>
</reference>
<gene>
    <name evidence="1" type="ORF">ACFO5K_10765</name>
</gene>
<dbReference type="RefSeq" id="WP_378559876.1">
    <property type="nucleotide sequence ID" value="NZ_JBHSDL010000014.1"/>
</dbReference>
<sequence length="251" mass="27754">MPAPLAVTALRRHLPASRLAPFLAEAGGDPDLSLALYQWNIQVGGAIQEVLGIVEVAVRHAIDEQLRVWNPTRGVEYHSKIRYTADWTTMPAAPLAGVLAEPLTQARRYAAKAAAKRNSNPHHLRCNQPITHDDIVSQLSFGVWCKMLPSDPKKQGLQQLWKHALGAAFPRVGPDAASANVTPEQLVYSRLDRLHNLRNRVAHMEPLLHSNIPARLTDAMAVLGYISPETRDWCGGMSRVTEVNNTRPARK</sequence>
<protein>
    <recommendedName>
        <fullName evidence="3">Abi-like protein</fullName>
    </recommendedName>
</protein>